<protein>
    <submittedName>
        <fullName evidence="1">Uncharacterized protein</fullName>
    </submittedName>
</protein>
<accession>A0A0F7TUK7</accession>
<evidence type="ECO:0000313" key="2">
    <source>
        <dbReference type="Proteomes" id="UP000042958"/>
    </source>
</evidence>
<sequence>MGTKTDAHIVGQEIPTISALAETIASLVITQAASDAGGMLVALFCTQIFLAEGNMIISLITRNVPGQTKKEITMAMISVV</sequence>
<organism evidence="1 2">
    <name type="scientific">Penicillium brasilianum</name>
    <dbReference type="NCBI Taxonomy" id="104259"/>
    <lineage>
        <taxon>Eukaryota</taxon>
        <taxon>Fungi</taxon>
        <taxon>Dikarya</taxon>
        <taxon>Ascomycota</taxon>
        <taxon>Pezizomycotina</taxon>
        <taxon>Eurotiomycetes</taxon>
        <taxon>Eurotiomycetidae</taxon>
        <taxon>Eurotiales</taxon>
        <taxon>Aspergillaceae</taxon>
        <taxon>Penicillium</taxon>
    </lineage>
</organism>
<proteinExistence type="predicted"/>
<gene>
    <name evidence="1" type="ORF">PMG11_08105</name>
</gene>
<dbReference type="Proteomes" id="UP000042958">
    <property type="component" value="Unassembled WGS sequence"/>
</dbReference>
<dbReference type="STRING" id="104259.A0A0F7TUK7"/>
<keyword evidence="2" id="KW-1185">Reference proteome</keyword>
<dbReference type="EMBL" id="CDHK01000007">
    <property type="protein sequence ID" value="CEJ59481.1"/>
    <property type="molecule type" value="Genomic_DNA"/>
</dbReference>
<evidence type="ECO:0000313" key="1">
    <source>
        <dbReference type="EMBL" id="CEJ59481.1"/>
    </source>
</evidence>
<reference evidence="2" key="1">
    <citation type="journal article" date="2015" name="Genome Announc.">
        <title>Draft genome sequence of the fungus Penicillium brasilianum MG11.</title>
        <authorList>
            <person name="Horn F."/>
            <person name="Linde J."/>
            <person name="Mattern D.J."/>
            <person name="Walther G."/>
            <person name="Guthke R."/>
            <person name="Brakhage A.A."/>
            <person name="Valiante V."/>
        </authorList>
    </citation>
    <scope>NUCLEOTIDE SEQUENCE [LARGE SCALE GENOMIC DNA]</scope>
    <source>
        <strain evidence="2">MG11</strain>
    </source>
</reference>
<dbReference type="AlphaFoldDB" id="A0A0F7TUK7"/>
<name>A0A0F7TUK7_PENBI</name>